<evidence type="ECO:0000313" key="3">
    <source>
        <dbReference type="Proteomes" id="UP000184212"/>
    </source>
</evidence>
<gene>
    <name evidence="2" type="ORF">SAMN04488109_2638</name>
</gene>
<reference evidence="2 3" key="1">
    <citation type="submission" date="2016-11" db="EMBL/GenBank/DDBJ databases">
        <authorList>
            <person name="Jaros S."/>
            <person name="Januszkiewicz K."/>
            <person name="Wedrychowicz H."/>
        </authorList>
    </citation>
    <scope>NUCLEOTIDE SEQUENCE [LARGE SCALE GENOMIC DNA]</scope>
    <source>
        <strain evidence="2 3">DSM 24574</strain>
    </source>
</reference>
<accession>A0A1M5P2H0</accession>
<dbReference type="RefSeq" id="WP_178377097.1">
    <property type="nucleotide sequence ID" value="NZ_FQWQ01000001.1"/>
</dbReference>
<keyword evidence="3" id="KW-1185">Reference proteome</keyword>
<feature type="compositionally biased region" description="Basic residues" evidence="1">
    <location>
        <begin position="1"/>
        <end position="31"/>
    </location>
</feature>
<dbReference type="AlphaFoldDB" id="A0A1M5P2H0"/>
<protein>
    <submittedName>
        <fullName evidence="2">Uncharacterized protein</fullName>
    </submittedName>
</protein>
<sequence length="50" mass="5257">MKKTSAAKKVTAKKTAAKKAAKKRVVKKAGKLLKSDAPGGDPKLPRKANI</sequence>
<dbReference type="EMBL" id="FQWQ01000001">
    <property type="protein sequence ID" value="SHG95905.1"/>
    <property type="molecule type" value="Genomic_DNA"/>
</dbReference>
<dbReference type="Proteomes" id="UP000184212">
    <property type="component" value="Unassembled WGS sequence"/>
</dbReference>
<evidence type="ECO:0000256" key="1">
    <source>
        <dbReference type="SAM" id="MobiDB-lite"/>
    </source>
</evidence>
<evidence type="ECO:0000313" key="2">
    <source>
        <dbReference type="EMBL" id="SHG95905.1"/>
    </source>
</evidence>
<proteinExistence type="predicted"/>
<feature type="region of interest" description="Disordered" evidence="1">
    <location>
        <begin position="1"/>
        <end position="50"/>
    </location>
</feature>
<organism evidence="2 3">
    <name type="scientific">Chryseolinea serpens</name>
    <dbReference type="NCBI Taxonomy" id="947013"/>
    <lineage>
        <taxon>Bacteria</taxon>
        <taxon>Pseudomonadati</taxon>
        <taxon>Bacteroidota</taxon>
        <taxon>Cytophagia</taxon>
        <taxon>Cytophagales</taxon>
        <taxon>Fulvivirgaceae</taxon>
        <taxon>Chryseolinea</taxon>
    </lineage>
</organism>
<name>A0A1M5P2H0_9BACT</name>